<gene>
    <name evidence="3" type="ORF">GCM10009069_19900</name>
</gene>
<comment type="caution">
    <text evidence="3">The sequence shown here is derived from an EMBL/GenBank/DDBJ whole genome shotgun (WGS) entry which is preliminary data.</text>
</comment>
<evidence type="ECO:0008006" key="5">
    <source>
        <dbReference type="Google" id="ProtNLM"/>
    </source>
</evidence>
<feature type="signal peptide" evidence="2">
    <location>
        <begin position="1"/>
        <end position="21"/>
    </location>
</feature>
<reference evidence="3" key="2">
    <citation type="submission" date="2020-09" db="EMBL/GenBank/DDBJ databases">
        <authorList>
            <person name="Sun Q."/>
            <person name="Kim S."/>
        </authorList>
    </citation>
    <scope>NUCLEOTIDE SEQUENCE</scope>
    <source>
        <strain evidence="3">KCTC 32513</strain>
    </source>
</reference>
<dbReference type="EMBL" id="BMZH01000007">
    <property type="protein sequence ID" value="GHA96884.1"/>
    <property type="molecule type" value="Genomic_DNA"/>
</dbReference>
<feature type="region of interest" description="Disordered" evidence="1">
    <location>
        <begin position="205"/>
        <end position="226"/>
    </location>
</feature>
<name>A0A8J3CSX4_9PROT</name>
<keyword evidence="2" id="KW-0732">Signal</keyword>
<dbReference type="RefSeq" id="WP_189497979.1">
    <property type="nucleotide sequence ID" value="NZ_BMZH01000007.1"/>
</dbReference>
<sequence length="226" mass="24322">MNAFFKTSGLALVLASPALLSGCMQGGSLPEPTHRLHPVKVAESVERLELYARPNGLELSQRDEFAVSAFLEGYAAQGSGPIYINRPASATHTQGIQQTDALIDRLMSRNGIRLSSAQSGTYYSRPGDPAPVVISYRILRAVSQDCASLSDLTVTHTNGVTPEFGCFASANLAAMITDPRQLIEPYAMQAPNAQRRQVVYDRYIEGTSTASERPDGQKQSSQESGG</sequence>
<keyword evidence="4" id="KW-1185">Reference proteome</keyword>
<dbReference type="PROSITE" id="PS51257">
    <property type="entry name" value="PROKAR_LIPOPROTEIN"/>
    <property type="match status" value="1"/>
</dbReference>
<feature type="chain" id="PRO_5035200063" description="Pilus assembly protein CpaD" evidence="2">
    <location>
        <begin position="22"/>
        <end position="226"/>
    </location>
</feature>
<dbReference type="InterPro" id="IPR019027">
    <property type="entry name" value="Pilus_biogenesis_CpaD-related"/>
</dbReference>
<feature type="compositionally biased region" description="Polar residues" evidence="1">
    <location>
        <begin position="206"/>
        <end position="226"/>
    </location>
</feature>
<evidence type="ECO:0000256" key="1">
    <source>
        <dbReference type="SAM" id="MobiDB-lite"/>
    </source>
</evidence>
<organism evidence="3 4">
    <name type="scientific">Algimonas arctica</name>
    <dbReference type="NCBI Taxonomy" id="1479486"/>
    <lineage>
        <taxon>Bacteria</taxon>
        <taxon>Pseudomonadati</taxon>
        <taxon>Pseudomonadota</taxon>
        <taxon>Alphaproteobacteria</taxon>
        <taxon>Maricaulales</taxon>
        <taxon>Robiginitomaculaceae</taxon>
        <taxon>Algimonas</taxon>
    </lineage>
</organism>
<dbReference type="Proteomes" id="UP000634004">
    <property type="component" value="Unassembled WGS sequence"/>
</dbReference>
<evidence type="ECO:0000313" key="4">
    <source>
        <dbReference type="Proteomes" id="UP000634004"/>
    </source>
</evidence>
<evidence type="ECO:0000313" key="3">
    <source>
        <dbReference type="EMBL" id="GHA96884.1"/>
    </source>
</evidence>
<accession>A0A8J3CSX4</accession>
<dbReference type="AlphaFoldDB" id="A0A8J3CSX4"/>
<proteinExistence type="predicted"/>
<evidence type="ECO:0000256" key="2">
    <source>
        <dbReference type="SAM" id="SignalP"/>
    </source>
</evidence>
<reference evidence="3" key="1">
    <citation type="journal article" date="2014" name="Int. J. Syst. Evol. Microbiol.">
        <title>Complete genome sequence of Corynebacterium casei LMG S-19264T (=DSM 44701T), isolated from a smear-ripened cheese.</title>
        <authorList>
            <consortium name="US DOE Joint Genome Institute (JGI-PGF)"/>
            <person name="Walter F."/>
            <person name="Albersmeier A."/>
            <person name="Kalinowski J."/>
            <person name="Ruckert C."/>
        </authorList>
    </citation>
    <scope>NUCLEOTIDE SEQUENCE</scope>
    <source>
        <strain evidence="3">KCTC 32513</strain>
    </source>
</reference>
<dbReference type="Pfam" id="PF09476">
    <property type="entry name" value="Pilus_CpaD"/>
    <property type="match status" value="1"/>
</dbReference>
<protein>
    <recommendedName>
        <fullName evidence="5">Pilus assembly protein CpaD</fullName>
    </recommendedName>
</protein>